<keyword evidence="3" id="KW-0732">Signal</keyword>
<feature type="transmembrane region" description="Helical" evidence="2">
    <location>
        <begin position="119"/>
        <end position="142"/>
    </location>
</feature>
<feature type="compositionally biased region" description="Polar residues" evidence="1">
    <location>
        <begin position="642"/>
        <end position="652"/>
    </location>
</feature>
<evidence type="ECO:0000313" key="5">
    <source>
        <dbReference type="Proteomes" id="UP000053820"/>
    </source>
</evidence>
<feature type="signal peptide" evidence="3">
    <location>
        <begin position="1"/>
        <end position="20"/>
    </location>
</feature>
<feature type="region of interest" description="Disordered" evidence="1">
    <location>
        <begin position="308"/>
        <end position="351"/>
    </location>
</feature>
<feature type="compositionally biased region" description="Low complexity" evidence="1">
    <location>
        <begin position="605"/>
        <end position="619"/>
    </location>
</feature>
<keyword evidence="2" id="KW-1133">Transmembrane helix</keyword>
<feature type="compositionally biased region" description="Low complexity" evidence="1">
    <location>
        <begin position="521"/>
        <end position="532"/>
    </location>
</feature>
<feature type="region of interest" description="Disordered" evidence="1">
    <location>
        <begin position="515"/>
        <end position="753"/>
    </location>
</feature>
<evidence type="ECO:0000256" key="3">
    <source>
        <dbReference type="SAM" id="SignalP"/>
    </source>
</evidence>
<dbReference type="Proteomes" id="UP000053820">
    <property type="component" value="Unassembled WGS sequence"/>
</dbReference>
<dbReference type="OrthoDB" id="2692175at2759"/>
<sequence>MSSLRSFITFALLFGVSTQGAPVPDDSTPPNVQPHVVPFWPWQPTQSEAYGLRPVQQAIQLLIDGGSTVHNSPEAPALAPYQQTPTVQLTPPPNPSASRIPHASIPVQAGRTSNTKTPIIVGIVLGVLFALLVLVTVARYLIRRYRLRRRSIASFVIGTPEKGLDPFQDPPSSKARPALTYPFIANNNGKTNDIRSASPASTFTLSRKQPPPIPIRPHDLELRNFTFPRERKLVAVTTSVGTPSDVTVFGSRIEFGPADGKGQRMDEMEGEETRSISISPGNVYVPLRIPSPTHVSPFSPAISPVFPLSPSSSSTGTHTLSPSPSGQFLVSQSRGEENTENQTEKNHNLRLSRLLASSFRDTRTTSFRTHSSLSRPPSNSPSFSHHPHTRPTRPNPAYLPLTTPSSTSLYTTSLYARATGTAASSTTSFYAHAHDTRSSAAYSMTTRRSSYARPGEPYEGGGRRDTMTTITTQDTTSTVPYLLRAGVYARGGGGASVSPSPSVVGVGVGPSPSLGGGGMGVARSSSSVSDCSARAQGQMGVGTPLGLGVRVSDASEHESYREGERQRARAREAERIRERERDVERAKERERERERERGWKPPGSPSSSRSVSPSTNPFHTPSPSPSPSSSRSRTPSPALQFRTVTPSLSSRPSLYRAAGEEEASPVRAISRRRAGSVSRVVSPSRILVRSPHQPPSTEHERRQRPPSMHGRTKSAPGTSPHAHTSTSSGARETPTPRKYALRDSESVLQEIGW</sequence>
<feature type="compositionally biased region" description="Basic and acidic residues" evidence="1">
    <location>
        <begin position="334"/>
        <end position="347"/>
    </location>
</feature>
<feature type="compositionally biased region" description="Low complexity" evidence="1">
    <location>
        <begin position="675"/>
        <end position="691"/>
    </location>
</feature>
<feature type="compositionally biased region" description="Polar residues" evidence="1">
    <location>
        <begin position="715"/>
        <end position="730"/>
    </location>
</feature>
<keyword evidence="2" id="KW-0812">Transmembrane</keyword>
<dbReference type="PANTHER" id="PTHR48148:SF2">
    <property type="entry name" value="PA14 DOMAIN-CONTAINING PROTEIN"/>
    <property type="match status" value="1"/>
</dbReference>
<feature type="compositionally biased region" description="Low complexity" evidence="1">
    <location>
        <begin position="627"/>
        <end position="637"/>
    </location>
</feature>
<dbReference type="PANTHER" id="PTHR48148">
    <property type="entry name" value="KERATINOCYTE PROLINE-RICH PROTEIN"/>
    <property type="match status" value="1"/>
</dbReference>
<organism evidence="4 5">
    <name type="scientific">Hydnomerulius pinastri MD-312</name>
    <dbReference type="NCBI Taxonomy" id="994086"/>
    <lineage>
        <taxon>Eukaryota</taxon>
        <taxon>Fungi</taxon>
        <taxon>Dikarya</taxon>
        <taxon>Basidiomycota</taxon>
        <taxon>Agaricomycotina</taxon>
        <taxon>Agaricomycetes</taxon>
        <taxon>Agaricomycetidae</taxon>
        <taxon>Boletales</taxon>
        <taxon>Boletales incertae sedis</taxon>
        <taxon>Leucogyrophana</taxon>
    </lineage>
</organism>
<feature type="compositionally biased region" description="Basic and acidic residues" evidence="1">
    <location>
        <begin position="553"/>
        <end position="599"/>
    </location>
</feature>
<protein>
    <submittedName>
        <fullName evidence="4">Uncharacterized protein</fullName>
    </submittedName>
</protein>
<evidence type="ECO:0000256" key="2">
    <source>
        <dbReference type="SAM" id="Phobius"/>
    </source>
</evidence>
<reference evidence="4 5" key="1">
    <citation type="submission" date="2014-04" db="EMBL/GenBank/DDBJ databases">
        <title>Evolutionary Origins and Diversification of the Mycorrhizal Mutualists.</title>
        <authorList>
            <consortium name="DOE Joint Genome Institute"/>
            <consortium name="Mycorrhizal Genomics Consortium"/>
            <person name="Kohler A."/>
            <person name="Kuo A."/>
            <person name="Nagy L.G."/>
            <person name="Floudas D."/>
            <person name="Copeland A."/>
            <person name="Barry K.W."/>
            <person name="Cichocki N."/>
            <person name="Veneault-Fourrey C."/>
            <person name="LaButti K."/>
            <person name="Lindquist E.A."/>
            <person name="Lipzen A."/>
            <person name="Lundell T."/>
            <person name="Morin E."/>
            <person name="Murat C."/>
            <person name="Riley R."/>
            <person name="Ohm R."/>
            <person name="Sun H."/>
            <person name="Tunlid A."/>
            <person name="Henrissat B."/>
            <person name="Grigoriev I.V."/>
            <person name="Hibbett D.S."/>
            <person name="Martin F."/>
        </authorList>
    </citation>
    <scope>NUCLEOTIDE SEQUENCE [LARGE SCALE GENOMIC DNA]</scope>
    <source>
        <strain evidence="4 5">MD-312</strain>
    </source>
</reference>
<proteinExistence type="predicted"/>
<evidence type="ECO:0000313" key="4">
    <source>
        <dbReference type="EMBL" id="KIJ59907.1"/>
    </source>
</evidence>
<keyword evidence="2" id="KW-0472">Membrane</keyword>
<dbReference type="AlphaFoldDB" id="A0A0C9WA04"/>
<feature type="chain" id="PRO_5002222211" evidence="3">
    <location>
        <begin position="21"/>
        <end position="753"/>
    </location>
</feature>
<dbReference type="HOGENOM" id="CLU_369617_0_0_1"/>
<feature type="compositionally biased region" description="Low complexity" evidence="1">
    <location>
        <begin position="364"/>
        <end position="384"/>
    </location>
</feature>
<accession>A0A0C9WA04</accession>
<keyword evidence="5" id="KW-1185">Reference proteome</keyword>
<feature type="region of interest" description="Disordered" evidence="1">
    <location>
        <begin position="364"/>
        <end position="403"/>
    </location>
</feature>
<feature type="compositionally biased region" description="Low complexity" evidence="1">
    <location>
        <begin position="308"/>
        <end position="325"/>
    </location>
</feature>
<evidence type="ECO:0000256" key="1">
    <source>
        <dbReference type="SAM" id="MobiDB-lite"/>
    </source>
</evidence>
<dbReference type="EMBL" id="KN839879">
    <property type="protein sequence ID" value="KIJ59907.1"/>
    <property type="molecule type" value="Genomic_DNA"/>
</dbReference>
<name>A0A0C9WA04_9AGAM</name>
<gene>
    <name evidence="4" type="ORF">HYDPIDRAFT_43747</name>
</gene>
<feature type="region of interest" description="Disordered" evidence="1">
    <location>
        <begin position="441"/>
        <end position="468"/>
    </location>
</feature>